<feature type="domain" description="F-box" evidence="1">
    <location>
        <begin position="5"/>
        <end position="49"/>
    </location>
</feature>
<dbReference type="InterPro" id="IPR036047">
    <property type="entry name" value="F-box-like_dom_sf"/>
</dbReference>
<evidence type="ECO:0000313" key="3">
    <source>
        <dbReference type="Proteomes" id="UP000018888"/>
    </source>
</evidence>
<proteinExistence type="predicted"/>
<feature type="non-terminal residue" evidence="2">
    <location>
        <position position="61"/>
    </location>
</feature>
<dbReference type="AlphaFoldDB" id="A0A2P4QQX0"/>
<accession>A0A2P4QQX0</accession>
<name>A0A2P4QQX0_RHIID</name>
<protein>
    <recommendedName>
        <fullName evidence="1">F-box domain-containing protein</fullName>
    </recommendedName>
</protein>
<sequence>MSFPLPIELLREIFINLHSEEDHADLFCVAFVNREWCKTAIPLLWESPFYSMTKETIWRCL</sequence>
<evidence type="ECO:0000259" key="1">
    <source>
        <dbReference type="Pfam" id="PF12937"/>
    </source>
</evidence>
<dbReference type="Pfam" id="PF12937">
    <property type="entry name" value="F-box-like"/>
    <property type="match status" value="1"/>
</dbReference>
<comment type="caution">
    <text evidence="2">The sequence shown here is derived from an EMBL/GenBank/DDBJ whole genome shotgun (WGS) entry which is preliminary data.</text>
</comment>
<dbReference type="InterPro" id="IPR001810">
    <property type="entry name" value="F-box_dom"/>
</dbReference>
<gene>
    <name evidence="2" type="ORF">GLOIN_2v1520843</name>
</gene>
<reference evidence="2 3" key="2">
    <citation type="journal article" date="2018" name="New Phytol.">
        <title>High intraspecific genome diversity in the model arbuscular mycorrhizal symbiont Rhizophagus irregularis.</title>
        <authorList>
            <person name="Chen E.C.H."/>
            <person name="Morin E."/>
            <person name="Beaudet D."/>
            <person name="Noel J."/>
            <person name="Yildirir G."/>
            <person name="Ndikumana S."/>
            <person name="Charron P."/>
            <person name="St-Onge C."/>
            <person name="Giorgi J."/>
            <person name="Kruger M."/>
            <person name="Marton T."/>
            <person name="Ropars J."/>
            <person name="Grigoriev I.V."/>
            <person name="Hainaut M."/>
            <person name="Henrissat B."/>
            <person name="Roux C."/>
            <person name="Martin F."/>
            <person name="Corradi N."/>
        </authorList>
    </citation>
    <scope>NUCLEOTIDE SEQUENCE [LARGE SCALE GENOMIC DNA]</scope>
    <source>
        <strain evidence="2 3">DAOM 197198</strain>
    </source>
</reference>
<reference evidence="2 3" key="1">
    <citation type="journal article" date="2013" name="Proc. Natl. Acad. Sci. U.S.A.">
        <title>Genome of an arbuscular mycorrhizal fungus provides insight into the oldest plant symbiosis.</title>
        <authorList>
            <person name="Tisserant E."/>
            <person name="Malbreil M."/>
            <person name="Kuo A."/>
            <person name="Kohler A."/>
            <person name="Symeonidi A."/>
            <person name="Balestrini R."/>
            <person name="Charron P."/>
            <person name="Duensing N."/>
            <person name="Frei Dit Frey N."/>
            <person name="Gianinazzi-Pearson V."/>
            <person name="Gilbert L.B."/>
            <person name="Handa Y."/>
            <person name="Herr J.R."/>
            <person name="Hijri M."/>
            <person name="Koul R."/>
            <person name="Kawaguchi M."/>
            <person name="Krajinski F."/>
            <person name="Lammers P.J."/>
            <person name="Masclaux F.G."/>
            <person name="Murat C."/>
            <person name="Morin E."/>
            <person name="Ndikumana S."/>
            <person name="Pagni M."/>
            <person name="Petitpierre D."/>
            <person name="Requena N."/>
            <person name="Rosikiewicz P."/>
            <person name="Riley R."/>
            <person name="Saito K."/>
            <person name="San Clemente H."/>
            <person name="Shapiro H."/>
            <person name="van Tuinen D."/>
            <person name="Becard G."/>
            <person name="Bonfante P."/>
            <person name="Paszkowski U."/>
            <person name="Shachar-Hill Y.Y."/>
            <person name="Tuskan G.A."/>
            <person name="Young P.W."/>
            <person name="Sanders I.R."/>
            <person name="Henrissat B."/>
            <person name="Rensing S.A."/>
            <person name="Grigoriev I.V."/>
            <person name="Corradi N."/>
            <person name="Roux C."/>
            <person name="Martin F."/>
        </authorList>
    </citation>
    <scope>NUCLEOTIDE SEQUENCE [LARGE SCALE GENOMIC DNA]</scope>
    <source>
        <strain evidence="2 3">DAOM 197198</strain>
    </source>
</reference>
<organism evidence="2 3">
    <name type="scientific">Rhizophagus irregularis (strain DAOM 181602 / DAOM 197198 / MUCL 43194)</name>
    <name type="common">Arbuscular mycorrhizal fungus</name>
    <name type="synonym">Glomus intraradices</name>
    <dbReference type="NCBI Taxonomy" id="747089"/>
    <lineage>
        <taxon>Eukaryota</taxon>
        <taxon>Fungi</taxon>
        <taxon>Fungi incertae sedis</taxon>
        <taxon>Mucoromycota</taxon>
        <taxon>Glomeromycotina</taxon>
        <taxon>Glomeromycetes</taxon>
        <taxon>Glomerales</taxon>
        <taxon>Glomeraceae</taxon>
        <taxon>Rhizophagus</taxon>
    </lineage>
</organism>
<dbReference type="Proteomes" id="UP000018888">
    <property type="component" value="Unassembled WGS sequence"/>
</dbReference>
<evidence type="ECO:0000313" key="2">
    <source>
        <dbReference type="EMBL" id="POG80030.1"/>
    </source>
</evidence>
<dbReference type="EMBL" id="AUPC02000020">
    <property type="protein sequence ID" value="POG80030.1"/>
    <property type="molecule type" value="Genomic_DNA"/>
</dbReference>
<dbReference type="SUPFAM" id="SSF81383">
    <property type="entry name" value="F-box domain"/>
    <property type="match status" value="1"/>
</dbReference>
<keyword evidence="3" id="KW-1185">Reference proteome</keyword>